<feature type="compositionally biased region" description="Basic and acidic residues" evidence="14">
    <location>
        <begin position="1842"/>
        <end position="1860"/>
    </location>
</feature>
<organism evidence="16 17">
    <name type="scientific">Pyrenophora seminiperda CCB06</name>
    <dbReference type="NCBI Taxonomy" id="1302712"/>
    <lineage>
        <taxon>Eukaryota</taxon>
        <taxon>Fungi</taxon>
        <taxon>Dikarya</taxon>
        <taxon>Ascomycota</taxon>
        <taxon>Pezizomycotina</taxon>
        <taxon>Dothideomycetes</taxon>
        <taxon>Pleosporomycetidae</taxon>
        <taxon>Pleosporales</taxon>
        <taxon>Pleosporineae</taxon>
        <taxon>Pleosporaceae</taxon>
        <taxon>Pyrenophora</taxon>
    </lineage>
</organism>
<reference evidence="16 17" key="1">
    <citation type="journal article" date="2014" name="PLoS ONE">
        <title>De novo Genome Assembly of the Fungal Plant Pathogen Pyrenophora semeniperda.</title>
        <authorList>
            <person name="Soliai M.M."/>
            <person name="Meyer S.E."/>
            <person name="Udall J.A."/>
            <person name="Elzinga D.E."/>
            <person name="Hermansen R.A."/>
            <person name="Bodily P.M."/>
            <person name="Hart A.A."/>
            <person name="Coleman C.E."/>
        </authorList>
    </citation>
    <scope>NUCLEOTIDE SEQUENCE [LARGE SCALE GENOMIC DNA]</scope>
    <source>
        <strain evidence="16 17">CCB06</strain>
        <tissue evidence="16">Mycelium</tissue>
    </source>
</reference>
<dbReference type="GO" id="GO:0005815">
    <property type="term" value="C:microtubule organizing center"/>
    <property type="evidence" value="ECO:0007669"/>
    <property type="project" value="UniProtKB-SubCell"/>
</dbReference>
<gene>
    <name evidence="16" type="ORF">GMOD_00003556</name>
</gene>
<dbReference type="InterPro" id="IPR024957">
    <property type="entry name" value="Cep57_MT-bd_dom"/>
</dbReference>
<feature type="region of interest" description="Disordered" evidence="14">
    <location>
        <begin position="1"/>
        <end position="22"/>
    </location>
</feature>
<dbReference type="InterPro" id="IPR025532">
    <property type="entry name" value="G6P_1-epimerase"/>
</dbReference>
<feature type="compositionally biased region" description="Basic and acidic residues" evidence="14">
    <location>
        <begin position="2130"/>
        <end position="2144"/>
    </location>
</feature>
<comment type="catalytic activity">
    <reaction evidence="11">
        <text>L-threonyl-[protein] + ATP = O-phospho-L-threonyl-[protein] + ADP + H(+)</text>
        <dbReference type="Rhea" id="RHEA:46608"/>
        <dbReference type="Rhea" id="RHEA-COMP:11060"/>
        <dbReference type="Rhea" id="RHEA-COMP:11605"/>
        <dbReference type="ChEBI" id="CHEBI:15378"/>
        <dbReference type="ChEBI" id="CHEBI:30013"/>
        <dbReference type="ChEBI" id="CHEBI:30616"/>
        <dbReference type="ChEBI" id="CHEBI:61977"/>
        <dbReference type="ChEBI" id="CHEBI:456216"/>
        <dbReference type="EC" id="2.7.11.1"/>
    </reaction>
</comment>
<keyword evidence="4" id="KW-0963">Cytoplasm</keyword>
<comment type="catalytic activity">
    <reaction evidence="12">
        <text>L-seryl-[protein] + ATP = O-phospho-L-seryl-[protein] + ADP + H(+)</text>
        <dbReference type="Rhea" id="RHEA:17989"/>
        <dbReference type="Rhea" id="RHEA-COMP:9863"/>
        <dbReference type="Rhea" id="RHEA-COMP:11604"/>
        <dbReference type="ChEBI" id="CHEBI:15378"/>
        <dbReference type="ChEBI" id="CHEBI:29999"/>
        <dbReference type="ChEBI" id="CHEBI:30616"/>
        <dbReference type="ChEBI" id="CHEBI:83421"/>
        <dbReference type="ChEBI" id="CHEBI:456216"/>
        <dbReference type="EC" id="2.7.11.1"/>
    </reaction>
</comment>
<evidence type="ECO:0000256" key="14">
    <source>
        <dbReference type="SAM" id="MobiDB-lite"/>
    </source>
</evidence>
<feature type="region of interest" description="Disordered" evidence="14">
    <location>
        <begin position="2101"/>
        <end position="2120"/>
    </location>
</feature>
<dbReference type="GO" id="GO:0030246">
    <property type="term" value="F:carbohydrate binding"/>
    <property type="evidence" value="ECO:0007669"/>
    <property type="project" value="InterPro"/>
</dbReference>
<feature type="region of interest" description="Disordered" evidence="14">
    <location>
        <begin position="1724"/>
        <end position="1758"/>
    </location>
</feature>
<feature type="compositionally biased region" description="Polar residues" evidence="14">
    <location>
        <begin position="1885"/>
        <end position="1901"/>
    </location>
</feature>
<feature type="compositionally biased region" description="Polar residues" evidence="14">
    <location>
        <begin position="1239"/>
        <end position="1253"/>
    </location>
</feature>
<evidence type="ECO:0000256" key="2">
    <source>
        <dbReference type="ARBA" id="ARBA00004267"/>
    </source>
</evidence>
<dbReference type="GO" id="GO:0005524">
    <property type="term" value="F:ATP binding"/>
    <property type="evidence" value="ECO:0007669"/>
    <property type="project" value="UniProtKB-KW"/>
</dbReference>
<comment type="catalytic activity">
    <reaction evidence="1">
        <text>alpha-D-glucose 6-phosphate = beta-D-glucose 6-phosphate</text>
        <dbReference type="Rhea" id="RHEA:16249"/>
        <dbReference type="ChEBI" id="CHEBI:58225"/>
        <dbReference type="ChEBI" id="CHEBI:58247"/>
        <dbReference type="EC" id="5.1.3.15"/>
    </reaction>
</comment>
<evidence type="ECO:0000256" key="7">
    <source>
        <dbReference type="ARBA" id="ARBA00022741"/>
    </source>
</evidence>
<evidence type="ECO:0000256" key="9">
    <source>
        <dbReference type="ARBA" id="ARBA00022840"/>
    </source>
</evidence>
<dbReference type="PROSITE" id="PS00108">
    <property type="entry name" value="PROTEIN_KINASE_ST"/>
    <property type="match status" value="1"/>
</dbReference>
<dbReference type="OrthoDB" id="76453at2759"/>
<dbReference type="GO" id="GO:0005975">
    <property type="term" value="P:carbohydrate metabolic process"/>
    <property type="evidence" value="ECO:0007669"/>
    <property type="project" value="InterPro"/>
</dbReference>
<feature type="region of interest" description="Disordered" evidence="14">
    <location>
        <begin position="1491"/>
        <end position="1512"/>
    </location>
</feature>
<dbReference type="InterPro" id="IPR025925">
    <property type="entry name" value="PPC89_CLD"/>
</dbReference>
<feature type="region of interest" description="Disordered" evidence="14">
    <location>
        <begin position="1775"/>
        <end position="1800"/>
    </location>
</feature>
<evidence type="ECO:0000256" key="1">
    <source>
        <dbReference type="ARBA" id="ARBA00001096"/>
    </source>
</evidence>
<sequence length="2176" mass="244056">MVDRANRPSALNAPTASGPGPQVDIVGEGGSQKVVARLPSGESVEVLLFGATVTSWKSNEGKTENLWLSDAADLTGKKPVRGGIPVVFPVFGPPPKSGHPTSSLPQHGFARGSRWEYMGKSTAEDALDSDSVKLDFGLDRQALSEESRKAWPLDFGLVYSVTLSKDSLQAVLTVRNEGEESFEFQFLLHTYFKIQDISKVAITGLSGTEYIDKVLNASTHTQSDNQLKITGEVDRVYKDIKQDTTSITEDGKPRFDVIRDNVKDTVTWNPWIEKAKAMGDFSPDDGYKNMVCVEIGAVDGWQKLEKGEVWEGGIMSLIPYAPAESREIVLRHGSAVVVFDQHSKELSLRDASRTTEIGSTSCPYCHRAYREPSPRGEDNSDEHEHTAQTIPTDNGFVNPAYFQMLRRSQPGSTEGSRPSSPHKQLAPAPMRMSSFHTPEGTEFVGSTPVQPVKSHGISARAFSPNYFKDFFIEERELGRGGKGVVLLVQHVLDGVHLGKFACKRVPVGDDHEWLEKVLIEVQLLQTLSHQNLVSYRHVWLEDYQISSFGPSVPCAFILQQYCNGGDLHNYILGTSKTSVTKEQMKERLRRRSKGQLEDPGDMHGPRRMHFEEIISFFKDITSGLSHLHANGYIHRDLKPSNCLLHHTGHKVRVLVSDFGEVQSANTARNSTGATGTISYCAPEVLRQERPGGAFGNFTTKSDIFSLGMIVYFMCFARLPYRNADGVDEDSEDLDQLRAEISAWAGIDDEQRIRSDLPEQLYRSLKRLLALNPEERPGAEEILHVLKSPLVFDEFNTYASPPGLNDFTPRISRADTPSPAPTQANKKRSSVNYVRPGQSKLSATVMDRSPSPPQPELMRRESSGDGAVILRRKLDFPPPSPAASTPSPQRLMLPPPPPSNALSVLYRVMKHPVTTSAIKVILFCAKAFSLLSPCQPFVPDARVLYPLFCLASFDFVHLSFDVGIMGSRFHLGGLSGSMALLLVHAIVVGVTLRWDQLCSRRGVTMQSSPPTSDGKARAIRELSRSLSHSPRIITSPSPPPSDSNPTQVGLDTHSSSDFFDDPDVLMSTQQGVGDFTDTLPQLPQHRGIRSTAKKMNRWAGLRSEQVQPDTSMVNKEFGDFDHSISDEESMAIEQARGGNRSNRSTPNKVSSQFDSLYNMTPPTNRSRKSLPDTGSLRRDAAIRRASRNDFDTASPRPASKRNSPALHVKGDRSRTTLSQLHAKLSEDESSFMDQRPPTLTMDSTKNTRWGNRSRQTSLQIDGQVDAPSYAKPTPRSRPATVQNATAQSFILPDLPNLTELVSGVFDDGTPVFSKMATSRSRFAAPPHGGRRPSHIPIDGVPIPDEEKAIFSALQLLQDKVAQMEHERAEQEKTIEELELELIELRATVQAHEKLRRSDSAQDSDATAKSGWKVEKTRLDATVQTLRTKLDRADRKSAVLEIEKKRLSTERDNMAGQLRIAFQTCEEVKSERAVLSNENEELRQEIETLRAENDSLRDQLEQDQSHHREETTQLRRQFDQAANATERENADLHAQLANIRAQQDENTQQLTRKDFELEQARQDQAQYARLKSDHESLRAQIAELKARREEDVKRWSKQEASLRAQVDRRDDTIQGFRERYQNRASEAMRLDNENLRNELQQLQAQQDEDNEQWLKKEAELQRKIRKGDARKAREVDDRNFDDTTGPTARSTGTERVFDEPLQLRPSYRREDTRTRIRNRVQQEVRNSRAANVSYQETHAEESPRKSFTGHSRFSQRSVSAPIRADKHVSVESEVESTTDLSLAPRSTLRISRSPSRQPTTIQPLEDLDITELSYIKKDDIARLRRILEEERAARLRATSAPAEESVRDDTVRSQRQAREDTVRSVASAKSERRPSLVRKSSLKDTTQRTNATQFEEDTGNLSNLDADTEATQTKQSVIDASSLSNTGRRRRSAPTEMTSAFIVPDIKLNSAKSPTTATSCKPISKDHDNANCTVCRREGYTTATDALRVPKLVPVSVRTAEDVDATLRPAQSPKEALALVVKELKDERVHLHTELAVQRAMLEHHDPSLGDRRRREINASIQDMLRRIELLDRQIYRLYDVLEGQQVDDMTEQDIEDITEQIRAEEEEQTQPEKKAAKKVTIRSFVDEDDKSVEVRRTAGQDKNEASDDDLPWEGFEESEMEGDVSFHALSGWKISTH</sequence>
<feature type="compositionally biased region" description="Polar residues" evidence="14">
    <location>
        <begin position="1786"/>
        <end position="1800"/>
    </location>
</feature>
<comment type="similarity">
    <text evidence="3">Belongs to the glucose-6-phosphate 1-epimerase family.</text>
</comment>
<keyword evidence="9" id="KW-0067">ATP-binding</keyword>
<dbReference type="InterPro" id="IPR008183">
    <property type="entry name" value="Aldose_1/G6P_1-epimerase"/>
</dbReference>
<dbReference type="GO" id="GO:0047938">
    <property type="term" value="F:glucose-6-phosphate 1-epimerase activity"/>
    <property type="evidence" value="ECO:0007669"/>
    <property type="project" value="UniProtKB-EC"/>
</dbReference>
<keyword evidence="13" id="KW-0175">Coiled coil</keyword>
<feature type="compositionally biased region" description="Basic and acidic residues" evidence="14">
    <location>
        <begin position="368"/>
        <end position="386"/>
    </location>
</feature>
<dbReference type="InterPro" id="IPR011009">
    <property type="entry name" value="Kinase-like_dom_sf"/>
</dbReference>
<dbReference type="InterPro" id="IPR008271">
    <property type="entry name" value="Ser/Thr_kinase_AS"/>
</dbReference>
<feature type="region of interest" description="Disordered" evidence="14">
    <location>
        <begin position="365"/>
        <end position="393"/>
    </location>
</feature>
<dbReference type="GO" id="GO:0004674">
    <property type="term" value="F:protein serine/threonine kinase activity"/>
    <property type="evidence" value="ECO:0007669"/>
    <property type="project" value="UniProtKB-KW"/>
</dbReference>
<feature type="compositionally biased region" description="Polar residues" evidence="14">
    <location>
        <begin position="1138"/>
        <end position="1163"/>
    </location>
</feature>
<evidence type="ECO:0000256" key="13">
    <source>
        <dbReference type="SAM" id="Coils"/>
    </source>
</evidence>
<dbReference type="FunFam" id="3.30.200.20:FF:000306">
    <property type="entry name" value="IKS protein kinase"/>
    <property type="match status" value="1"/>
</dbReference>
<dbReference type="InterPro" id="IPR051756">
    <property type="entry name" value="Centrosomal_MT-associated"/>
</dbReference>
<dbReference type="EMBL" id="KE747844">
    <property type="protein sequence ID" value="RMZ74508.1"/>
    <property type="molecule type" value="Genomic_DNA"/>
</dbReference>
<evidence type="ECO:0000256" key="12">
    <source>
        <dbReference type="ARBA" id="ARBA00048679"/>
    </source>
</evidence>
<name>A0A3M7MJ95_9PLEO</name>
<feature type="region of interest" description="Disordered" evidence="14">
    <location>
        <begin position="802"/>
        <end position="860"/>
    </location>
</feature>
<feature type="region of interest" description="Disordered" evidence="14">
    <location>
        <begin position="873"/>
        <end position="893"/>
    </location>
</feature>
<keyword evidence="17" id="KW-1185">Reference proteome</keyword>
<dbReference type="Gene3D" id="3.30.200.20">
    <property type="entry name" value="Phosphorylase Kinase, domain 1"/>
    <property type="match status" value="1"/>
</dbReference>
<dbReference type="Pfam" id="PF00069">
    <property type="entry name" value="Pkinase"/>
    <property type="match status" value="1"/>
</dbReference>
<feature type="region of interest" description="Disordered" evidence="14">
    <location>
        <begin position="1133"/>
        <end position="1253"/>
    </location>
</feature>
<feature type="coiled-coil region" evidence="13">
    <location>
        <begin position="1623"/>
        <end position="1650"/>
    </location>
</feature>
<dbReference type="PROSITE" id="PS50011">
    <property type="entry name" value="PROTEIN_KINASE_DOM"/>
    <property type="match status" value="1"/>
</dbReference>
<dbReference type="SUPFAM" id="SSF56112">
    <property type="entry name" value="Protein kinase-like (PK-like)"/>
    <property type="match status" value="1"/>
</dbReference>
<feature type="domain" description="Protein kinase" evidence="15">
    <location>
        <begin position="471"/>
        <end position="790"/>
    </location>
</feature>
<keyword evidence="5" id="KW-0723">Serine/threonine-protein kinase</keyword>
<feature type="compositionally biased region" description="Polar residues" evidence="14">
    <location>
        <begin position="1746"/>
        <end position="1756"/>
    </location>
</feature>
<proteinExistence type="inferred from homology"/>
<evidence type="ECO:0000256" key="11">
    <source>
        <dbReference type="ARBA" id="ARBA00047899"/>
    </source>
</evidence>
<dbReference type="CDD" id="cd09020">
    <property type="entry name" value="D-hex-6-P-epi_like"/>
    <property type="match status" value="1"/>
</dbReference>
<feature type="compositionally biased region" description="Polar residues" evidence="14">
    <location>
        <begin position="1725"/>
        <end position="1734"/>
    </location>
</feature>
<dbReference type="InterPro" id="IPR011013">
    <property type="entry name" value="Gal_mutarotase_sf_dom"/>
</dbReference>
<dbReference type="Gene3D" id="2.70.98.10">
    <property type="match status" value="1"/>
</dbReference>
<feature type="region of interest" description="Disordered" evidence="14">
    <location>
        <begin position="1832"/>
        <end position="1901"/>
    </location>
</feature>
<keyword evidence="10" id="KW-0206">Cytoskeleton</keyword>
<evidence type="ECO:0000256" key="3">
    <source>
        <dbReference type="ARBA" id="ARBA00005866"/>
    </source>
</evidence>
<dbReference type="GO" id="GO:0008017">
    <property type="term" value="F:microtubule binding"/>
    <property type="evidence" value="ECO:0007669"/>
    <property type="project" value="InterPro"/>
</dbReference>
<feature type="compositionally biased region" description="Basic and acidic residues" evidence="14">
    <location>
        <begin position="1662"/>
        <end position="1679"/>
    </location>
</feature>
<evidence type="ECO:0000256" key="8">
    <source>
        <dbReference type="ARBA" id="ARBA00022777"/>
    </source>
</evidence>
<dbReference type="Proteomes" id="UP000265663">
    <property type="component" value="Unassembled WGS sequence"/>
</dbReference>
<dbReference type="Gene3D" id="1.10.510.10">
    <property type="entry name" value="Transferase(Phosphotransferase) domain 1"/>
    <property type="match status" value="1"/>
</dbReference>
<feature type="region of interest" description="Disordered" evidence="14">
    <location>
        <begin position="408"/>
        <end position="439"/>
    </location>
</feature>
<dbReference type="InterPro" id="IPR000719">
    <property type="entry name" value="Prot_kinase_dom"/>
</dbReference>
<dbReference type="SMART" id="SM00220">
    <property type="entry name" value="S_TKc"/>
    <property type="match status" value="1"/>
</dbReference>
<protein>
    <submittedName>
        <fullName evidence="16">Iks kinase</fullName>
    </submittedName>
</protein>
<evidence type="ECO:0000259" key="15">
    <source>
        <dbReference type="PROSITE" id="PS50011"/>
    </source>
</evidence>
<feature type="compositionally biased region" description="Low complexity" evidence="14">
    <location>
        <begin position="881"/>
        <end position="891"/>
    </location>
</feature>
<dbReference type="FunFam" id="1.10.510.10:FF:000699">
    <property type="entry name" value="Probable serine/threonine-protein kinase iksA"/>
    <property type="match status" value="1"/>
</dbReference>
<accession>A0A3M7MJ95</accession>
<dbReference type="Pfam" id="PF01263">
    <property type="entry name" value="Aldose_epim"/>
    <property type="match status" value="1"/>
</dbReference>
<feature type="compositionally biased region" description="Polar residues" evidence="14">
    <location>
        <begin position="409"/>
        <end position="422"/>
    </location>
</feature>
<keyword evidence="7" id="KW-0547">Nucleotide-binding</keyword>
<feature type="compositionally biased region" description="Acidic residues" evidence="14">
    <location>
        <begin position="2145"/>
        <end position="2160"/>
    </location>
</feature>
<dbReference type="Pfam" id="PF06657">
    <property type="entry name" value="Cep57_MT_bd"/>
    <property type="match status" value="1"/>
</dbReference>
<feature type="compositionally biased region" description="Polar residues" evidence="14">
    <location>
        <begin position="1680"/>
        <end position="1691"/>
    </location>
</feature>
<dbReference type="CDD" id="cd00180">
    <property type="entry name" value="PKc"/>
    <property type="match status" value="1"/>
</dbReference>
<dbReference type="PANTHER" id="PTHR19336">
    <property type="entry name" value="UNCHARACTERIZED DUF1167"/>
    <property type="match status" value="1"/>
</dbReference>
<comment type="subcellular location">
    <subcellularLocation>
        <location evidence="2">Cytoplasm</location>
        <location evidence="2">Cytoskeleton</location>
        <location evidence="2">Microtubule organizing center</location>
    </subcellularLocation>
</comment>
<feature type="compositionally biased region" description="Basic and acidic residues" evidence="14">
    <location>
        <begin position="1174"/>
        <end position="1189"/>
    </location>
</feature>
<dbReference type="SUPFAM" id="SSF74650">
    <property type="entry name" value="Galactose mutarotase-like"/>
    <property type="match status" value="1"/>
</dbReference>
<evidence type="ECO:0000256" key="6">
    <source>
        <dbReference type="ARBA" id="ARBA00022679"/>
    </source>
</evidence>
<evidence type="ECO:0000256" key="10">
    <source>
        <dbReference type="ARBA" id="ARBA00023212"/>
    </source>
</evidence>
<feature type="region of interest" description="Disordered" evidence="14">
    <location>
        <begin position="2129"/>
        <end position="2160"/>
    </location>
</feature>
<dbReference type="InterPro" id="IPR014718">
    <property type="entry name" value="GH-type_carb-bd"/>
</dbReference>
<keyword evidence="8 16" id="KW-0418">Kinase</keyword>
<feature type="compositionally biased region" description="Polar residues" evidence="14">
    <location>
        <begin position="1045"/>
        <end position="1054"/>
    </location>
</feature>
<feature type="region of interest" description="Disordered" evidence="14">
    <location>
        <begin position="1025"/>
        <end position="1054"/>
    </location>
</feature>
<keyword evidence="6" id="KW-0808">Transferase</keyword>
<dbReference type="Pfam" id="PF14197">
    <property type="entry name" value="Cep57_CLD_2"/>
    <property type="match status" value="1"/>
</dbReference>
<evidence type="ECO:0000256" key="5">
    <source>
        <dbReference type="ARBA" id="ARBA00022527"/>
    </source>
</evidence>
<evidence type="ECO:0000256" key="4">
    <source>
        <dbReference type="ARBA" id="ARBA00022490"/>
    </source>
</evidence>
<dbReference type="PANTHER" id="PTHR19336:SF9">
    <property type="entry name" value="SPINDLE POLE BODY PROTEIN PPC89"/>
    <property type="match status" value="1"/>
</dbReference>
<evidence type="ECO:0000313" key="17">
    <source>
        <dbReference type="Proteomes" id="UP000265663"/>
    </source>
</evidence>
<evidence type="ECO:0000313" key="16">
    <source>
        <dbReference type="EMBL" id="RMZ74508.1"/>
    </source>
</evidence>
<feature type="region of interest" description="Disordered" evidence="14">
    <location>
        <begin position="1662"/>
        <end position="1693"/>
    </location>
</feature>